<proteinExistence type="predicted"/>
<protein>
    <submittedName>
        <fullName evidence="2">Uncharacterized protein</fullName>
    </submittedName>
</protein>
<organism evidence="2 3">
    <name type="scientific">Prorocentrum cordatum</name>
    <dbReference type="NCBI Taxonomy" id="2364126"/>
    <lineage>
        <taxon>Eukaryota</taxon>
        <taxon>Sar</taxon>
        <taxon>Alveolata</taxon>
        <taxon>Dinophyceae</taxon>
        <taxon>Prorocentrales</taxon>
        <taxon>Prorocentraceae</taxon>
        <taxon>Prorocentrum</taxon>
    </lineage>
</organism>
<feature type="compositionally biased region" description="Low complexity" evidence="1">
    <location>
        <begin position="83"/>
        <end position="93"/>
    </location>
</feature>
<evidence type="ECO:0000313" key="3">
    <source>
        <dbReference type="Proteomes" id="UP001189429"/>
    </source>
</evidence>
<comment type="caution">
    <text evidence="2">The sequence shown here is derived from an EMBL/GenBank/DDBJ whole genome shotgun (WGS) entry which is preliminary data.</text>
</comment>
<feature type="non-terminal residue" evidence="2">
    <location>
        <position position="127"/>
    </location>
</feature>
<name>A0ABN9RJX3_9DINO</name>
<evidence type="ECO:0000313" key="2">
    <source>
        <dbReference type="EMBL" id="CAK0819430.1"/>
    </source>
</evidence>
<sequence>PVRLGELVALTAPQAHCSTCLRWLQVVLAERAQAQSIVVFRSRVVPPRLDPALWSPDDGARLRRAAGGASAPRAAGRRRRPARGAAEAARAVAGPGGPGGRGRGAARGAAGALADRPPRQEGLSAVG</sequence>
<evidence type="ECO:0000256" key="1">
    <source>
        <dbReference type="SAM" id="MobiDB-lite"/>
    </source>
</evidence>
<dbReference type="EMBL" id="CAUYUJ010007058">
    <property type="protein sequence ID" value="CAK0819430.1"/>
    <property type="molecule type" value="Genomic_DNA"/>
</dbReference>
<feature type="compositionally biased region" description="Gly residues" evidence="1">
    <location>
        <begin position="94"/>
        <end position="105"/>
    </location>
</feature>
<gene>
    <name evidence="2" type="ORF">PCOR1329_LOCUS21425</name>
</gene>
<accession>A0ABN9RJX3</accession>
<feature type="non-terminal residue" evidence="2">
    <location>
        <position position="1"/>
    </location>
</feature>
<feature type="region of interest" description="Disordered" evidence="1">
    <location>
        <begin position="56"/>
        <end position="127"/>
    </location>
</feature>
<dbReference type="Proteomes" id="UP001189429">
    <property type="component" value="Unassembled WGS sequence"/>
</dbReference>
<feature type="compositionally biased region" description="Low complexity" evidence="1">
    <location>
        <begin position="65"/>
        <end position="74"/>
    </location>
</feature>
<reference evidence="2" key="1">
    <citation type="submission" date="2023-10" db="EMBL/GenBank/DDBJ databases">
        <authorList>
            <person name="Chen Y."/>
            <person name="Shah S."/>
            <person name="Dougan E. K."/>
            <person name="Thang M."/>
            <person name="Chan C."/>
        </authorList>
    </citation>
    <scope>NUCLEOTIDE SEQUENCE [LARGE SCALE GENOMIC DNA]</scope>
</reference>
<keyword evidence="3" id="KW-1185">Reference proteome</keyword>
<feature type="compositionally biased region" description="Low complexity" evidence="1">
    <location>
        <begin position="106"/>
        <end position="115"/>
    </location>
</feature>